<proteinExistence type="predicted"/>
<evidence type="ECO:0000313" key="3">
    <source>
        <dbReference type="Proteomes" id="UP000181909"/>
    </source>
</evidence>
<dbReference type="Proteomes" id="UP000181909">
    <property type="component" value="Unassembled WGS sequence"/>
</dbReference>
<dbReference type="EMBL" id="FPJO01000004">
    <property type="protein sequence ID" value="SFX63063.1"/>
    <property type="molecule type" value="Genomic_DNA"/>
</dbReference>
<dbReference type="AlphaFoldDB" id="A0A1K1YML2"/>
<feature type="region of interest" description="Disordered" evidence="1">
    <location>
        <begin position="1"/>
        <end position="30"/>
    </location>
</feature>
<sequence>MPVGVGASGGGAVGPATVPESVPRTGCSPVTVSPARRLDHFREPVGATAKMPRPARSWTTRSRRLEKTRADVPDGLCQRERTGQQTGLEIGRGSVGVRLGEHCEDTRDGLAVRAKTAGPSNIGNLLAGEGVPATAGFGVPYEGLHAIDERAHLAELPQVYIVYQRAVLGLFGG</sequence>
<name>A0A1K1YML2_STRAR</name>
<protein>
    <submittedName>
        <fullName evidence="2">Uncharacterized protein</fullName>
    </submittedName>
</protein>
<accession>A0A1K1YML2</accession>
<reference evidence="2 3" key="1">
    <citation type="submission" date="2016-11" db="EMBL/GenBank/DDBJ databases">
        <authorList>
            <person name="Jaros S."/>
            <person name="Januszkiewicz K."/>
            <person name="Wedrychowicz H."/>
        </authorList>
    </citation>
    <scope>NUCLEOTIDE SEQUENCE [LARGE SCALE GENOMIC DNA]</scope>
    <source>
        <strain evidence="2 3">OK807</strain>
    </source>
</reference>
<organism evidence="2 3">
    <name type="scientific">Streptomyces atratus</name>
    <dbReference type="NCBI Taxonomy" id="1893"/>
    <lineage>
        <taxon>Bacteria</taxon>
        <taxon>Bacillati</taxon>
        <taxon>Actinomycetota</taxon>
        <taxon>Actinomycetes</taxon>
        <taxon>Kitasatosporales</taxon>
        <taxon>Streptomycetaceae</taxon>
        <taxon>Streptomyces</taxon>
    </lineage>
</organism>
<evidence type="ECO:0000256" key="1">
    <source>
        <dbReference type="SAM" id="MobiDB-lite"/>
    </source>
</evidence>
<feature type="compositionally biased region" description="Gly residues" evidence="1">
    <location>
        <begin position="1"/>
        <end position="13"/>
    </location>
</feature>
<evidence type="ECO:0000313" key="2">
    <source>
        <dbReference type="EMBL" id="SFX63063.1"/>
    </source>
</evidence>
<gene>
    <name evidence="2" type="ORF">SAMN02787144_1004368</name>
</gene>
<dbReference type="STRING" id="1893.SAMN02787144_1004368"/>